<organism evidence="1 2">
    <name type="scientific">Helicobacter zhangjianzhongii</name>
    <dbReference type="NCBI Taxonomy" id="2974574"/>
    <lineage>
        <taxon>Bacteria</taxon>
        <taxon>Pseudomonadati</taxon>
        <taxon>Campylobacterota</taxon>
        <taxon>Epsilonproteobacteria</taxon>
        <taxon>Campylobacterales</taxon>
        <taxon>Helicobacteraceae</taxon>
        <taxon>Helicobacter</taxon>
    </lineage>
</organism>
<sequence>MTIKRALFEKVDSSVKAQIVIASLTLRYLFCHRERVKRAWQSIAQT</sequence>
<protein>
    <submittedName>
        <fullName evidence="1">Uncharacterized protein</fullName>
    </submittedName>
</protein>
<dbReference type="EMBL" id="JANURN010000004">
    <property type="protein sequence ID" value="MDL0081998.1"/>
    <property type="molecule type" value="Genomic_DNA"/>
</dbReference>
<evidence type="ECO:0000313" key="2">
    <source>
        <dbReference type="Proteomes" id="UP001173802"/>
    </source>
</evidence>
<comment type="caution">
    <text evidence="1">The sequence shown here is derived from an EMBL/GenBank/DDBJ whole genome shotgun (WGS) entry which is preliminary data.</text>
</comment>
<gene>
    <name evidence="1" type="ORF">NYG90_04820</name>
</gene>
<evidence type="ECO:0000313" key="1">
    <source>
        <dbReference type="EMBL" id="MDL0081998.1"/>
    </source>
</evidence>
<name>A0ACC6FSV7_9HELI</name>
<reference evidence="1 2" key="1">
    <citation type="journal article" date="2023" name="Microorganisms">
        <title>Isolation and Genomic Characteristics of Cat-Borne Campylobacter felis sp. nov. and Sheep-Borne Campylobacter ovis sp. nov.</title>
        <authorList>
            <person name="Wang H."/>
            <person name="Li Y."/>
            <person name="Gu Y."/>
            <person name="Zhou G."/>
            <person name="Chen X."/>
            <person name="Zhang X."/>
            <person name="Shao Z."/>
            <person name="Zhang J."/>
            <person name="Zhang M."/>
        </authorList>
    </citation>
    <scope>NUCLEOTIDE SEQUENCE [LARGE SCALE GENOMIC DNA]</scope>
    <source>
        <strain evidence="1 2">XJK30-2</strain>
    </source>
</reference>
<accession>A0ACC6FSV7</accession>
<proteinExistence type="predicted"/>
<dbReference type="Proteomes" id="UP001173802">
    <property type="component" value="Unassembled WGS sequence"/>
</dbReference>
<keyword evidence="2" id="KW-1185">Reference proteome</keyword>